<dbReference type="WBParaSite" id="ES5_v2.g16375.t1">
    <property type="protein sequence ID" value="ES5_v2.g16375.t1"/>
    <property type="gene ID" value="ES5_v2.g16375"/>
</dbReference>
<evidence type="ECO:0000313" key="1">
    <source>
        <dbReference type="Proteomes" id="UP000887579"/>
    </source>
</evidence>
<organism evidence="1 2">
    <name type="scientific">Panagrolaimus sp. ES5</name>
    <dbReference type="NCBI Taxonomy" id="591445"/>
    <lineage>
        <taxon>Eukaryota</taxon>
        <taxon>Metazoa</taxon>
        <taxon>Ecdysozoa</taxon>
        <taxon>Nematoda</taxon>
        <taxon>Chromadorea</taxon>
        <taxon>Rhabditida</taxon>
        <taxon>Tylenchina</taxon>
        <taxon>Panagrolaimomorpha</taxon>
        <taxon>Panagrolaimoidea</taxon>
        <taxon>Panagrolaimidae</taxon>
        <taxon>Panagrolaimus</taxon>
    </lineage>
</organism>
<name>A0AC34FHD6_9BILA</name>
<dbReference type="Proteomes" id="UP000887579">
    <property type="component" value="Unplaced"/>
</dbReference>
<accession>A0AC34FHD6</accession>
<evidence type="ECO:0000313" key="2">
    <source>
        <dbReference type="WBParaSite" id="ES5_v2.g16375.t1"/>
    </source>
</evidence>
<sequence length="83" mass="9009">MIENFMENFNGFRVLPFSKLFIESDSSSIQTTPIKKLAVKDTDKLKCSLSDAAAIAGVSTPPAPQGKLSEGMSLFFIDKDVHG</sequence>
<proteinExistence type="predicted"/>
<reference evidence="2" key="1">
    <citation type="submission" date="2022-11" db="UniProtKB">
        <authorList>
            <consortium name="WormBaseParasite"/>
        </authorList>
    </citation>
    <scope>IDENTIFICATION</scope>
</reference>
<protein>
    <submittedName>
        <fullName evidence="2">Uncharacterized protein</fullName>
    </submittedName>
</protein>